<feature type="transmembrane region" description="Helical" evidence="1">
    <location>
        <begin position="640"/>
        <end position="665"/>
    </location>
</feature>
<keyword evidence="3" id="KW-1185">Reference proteome</keyword>
<feature type="transmembrane region" description="Helical" evidence="1">
    <location>
        <begin position="739"/>
        <end position="761"/>
    </location>
</feature>
<dbReference type="EMBL" id="JAUEPS010000001">
    <property type="protein sequence ID" value="KAK0469428.1"/>
    <property type="molecule type" value="Genomic_DNA"/>
</dbReference>
<dbReference type="Proteomes" id="UP001175211">
    <property type="component" value="Unassembled WGS sequence"/>
</dbReference>
<reference evidence="2" key="1">
    <citation type="submission" date="2023-06" db="EMBL/GenBank/DDBJ databases">
        <authorList>
            <consortium name="Lawrence Berkeley National Laboratory"/>
            <person name="Ahrendt S."/>
            <person name="Sahu N."/>
            <person name="Indic B."/>
            <person name="Wong-Bajracharya J."/>
            <person name="Merenyi Z."/>
            <person name="Ke H.-M."/>
            <person name="Monk M."/>
            <person name="Kocsube S."/>
            <person name="Drula E."/>
            <person name="Lipzen A."/>
            <person name="Balint B."/>
            <person name="Henrissat B."/>
            <person name="Andreopoulos B."/>
            <person name="Martin F.M."/>
            <person name="Harder C.B."/>
            <person name="Rigling D."/>
            <person name="Ford K.L."/>
            <person name="Foster G.D."/>
            <person name="Pangilinan J."/>
            <person name="Papanicolaou A."/>
            <person name="Barry K."/>
            <person name="LaButti K."/>
            <person name="Viragh M."/>
            <person name="Koriabine M."/>
            <person name="Yan M."/>
            <person name="Riley R."/>
            <person name="Champramary S."/>
            <person name="Plett K.L."/>
            <person name="Tsai I.J."/>
            <person name="Slot J."/>
            <person name="Sipos G."/>
            <person name="Plett J."/>
            <person name="Nagy L.G."/>
            <person name="Grigoriev I.V."/>
        </authorList>
    </citation>
    <scope>NUCLEOTIDE SEQUENCE</scope>
    <source>
        <strain evidence="2">CCBAS 213</strain>
    </source>
</reference>
<keyword evidence="1" id="KW-0472">Membrane</keyword>
<feature type="transmembrane region" description="Helical" evidence="1">
    <location>
        <begin position="671"/>
        <end position="690"/>
    </location>
</feature>
<organism evidence="2 3">
    <name type="scientific">Armillaria tabescens</name>
    <name type="common">Ringless honey mushroom</name>
    <name type="synonym">Agaricus tabescens</name>
    <dbReference type="NCBI Taxonomy" id="1929756"/>
    <lineage>
        <taxon>Eukaryota</taxon>
        <taxon>Fungi</taxon>
        <taxon>Dikarya</taxon>
        <taxon>Basidiomycota</taxon>
        <taxon>Agaricomycotina</taxon>
        <taxon>Agaricomycetes</taxon>
        <taxon>Agaricomycetidae</taxon>
        <taxon>Agaricales</taxon>
        <taxon>Marasmiineae</taxon>
        <taxon>Physalacriaceae</taxon>
        <taxon>Desarmillaria</taxon>
    </lineage>
</organism>
<dbReference type="RefSeq" id="XP_060339221.1">
    <property type="nucleotide sequence ID" value="XM_060476242.1"/>
</dbReference>
<gene>
    <name evidence="2" type="ORF">EV420DRAFT_1633843</name>
</gene>
<name>A0AA39NPJ2_ARMTA</name>
<keyword evidence="1" id="KW-1133">Transmembrane helix</keyword>
<dbReference type="GeneID" id="85359790"/>
<comment type="caution">
    <text evidence="2">The sequence shown here is derived from an EMBL/GenBank/DDBJ whole genome shotgun (WGS) entry which is preliminary data.</text>
</comment>
<proteinExistence type="predicted"/>
<evidence type="ECO:0000256" key="1">
    <source>
        <dbReference type="SAM" id="Phobius"/>
    </source>
</evidence>
<feature type="transmembrane region" description="Helical" evidence="1">
    <location>
        <begin position="697"/>
        <end position="719"/>
    </location>
</feature>
<evidence type="ECO:0000313" key="3">
    <source>
        <dbReference type="Proteomes" id="UP001175211"/>
    </source>
</evidence>
<dbReference type="AlphaFoldDB" id="A0AA39NPJ2"/>
<evidence type="ECO:0000313" key="2">
    <source>
        <dbReference type="EMBL" id="KAK0469428.1"/>
    </source>
</evidence>
<sequence length="768" mass="86241">MDDLAPELKDRIVWFASSNHADVSALSLINHSFLHPSRRHGHRTLRIKDSVIPLGPYDIYTPGRQAYLAKCNRRTPRSLARALQEDFPQVGEYVHRIIFDTTYFQTADVLAMYDLIDELPRLSEVVLENTDLSFFTTSLCTLLSAVDGISTLVLRSCCVDTKSLNILMNSALIILLAECILTYHDLALDLRVLGLSCCNEYNIVMADLKPETLGAISKLQSLTIGARTVGWEGEALAYEWFGGLQFQTLRFLTLHVHHEVDADVVEILLLNCGCITELAVQLSTFQTLRHSTGRHKLNLSRLINLTSLAVTVEGQDAFNFFLHSLGTLPRPSLLAVDLVLVYSPKDWPKPMSESAKSMDNTLCKLIDSGRFERMIVGFCRNHSGRHVETLARDFINNGLRELKAKVGGRLLTEQNHMHALVRFSVDSEGHLWRMEDNMHLCTDNAISRLTHLYLETPSFPFECEATKLDWLKRITFPELQVLQISISYDFWLDDVQLLLERAFEVNHLILNVCPYHCIENRCAEHASDHSRCLLSLANLGRLQSLSIITGIRALKMVERTLGTLSKVPLWMLSLEFAYFTKRWSQGWVEELRGVDEAIISAIDLERLDCMKVFSHMHDGSEESFLCAPSVMATQIHPIHFLVAVALWVIPFDLLLQAAVIAWIVPYIINDPIFAVLTTVFLTLALIRVCIAAPLLAGLLVALLSLKLASVLVVTLLALTDPSFDDDNILMTGPDYETDLNLIIATLAALTILALTIVWSLLTAGYHGK</sequence>
<accession>A0AA39NPJ2</accession>
<keyword evidence="1" id="KW-0812">Transmembrane</keyword>
<protein>
    <submittedName>
        <fullName evidence="2">Uncharacterized protein</fullName>
    </submittedName>
</protein>